<dbReference type="EMBL" id="CACVAW010000003">
    <property type="protein sequence ID" value="CAA6800658.1"/>
    <property type="molecule type" value="Genomic_DNA"/>
</dbReference>
<evidence type="ECO:0000256" key="2">
    <source>
        <dbReference type="ARBA" id="ARBA00005236"/>
    </source>
</evidence>
<protein>
    <submittedName>
        <fullName evidence="10">Lipoprotein releasing system transmembrane protein LolC</fullName>
    </submittedName>
</protein>
<sequence length="400" mass="44771">MNIVIFLVKKYLKFDKSQPFISVSAILAFLGVCIGILVLVVTMAVMNGLSKEFEKKLFAMNYPLTLKGYDRLINDEDLQVLKSKFPDLKISPYINIQAIVKSGSQMQGALVYGVDFDSERQVNSIVKESLDDMNISKVGRFETIIGNGFKKLFFVENRDKVLLMFTNMQTAGFSMMPKMKNFTIANSFSSGIEAYDLGYVYVNIQDLRKVLGYKQNTYSGVHLYSDDIQKDKTELIKAFGNDVQVIAWWEYNASFFAALQTEKKAMFIILMMIVLVASLNIISTLLMMVMSRRKEISLLVSLGATTKEIKKIFFYVGIVIGGSGIFIGLILSGICLYILSNFDIISLPADVYPTATLPIELSALDLGYIIVCSIVVVILSSLYPAHKASKTDVLKVLRNE</sequence>
<keyword evidence="6 7" id="KW-0472">Membrane</keyword>
<comment type="similarity">
    <text evidence="2">Belongs to the ABC-4 integral membrane protein family. LolC/E subfamily.</text>
</comment>
<name>A0A6S6RX66_9BACT</name>
<keyword evidence="4 7" id="KW-0812">Transmembrane</keyword>
<dbReference type="InterPro" id="IPR003838">
    <property type="entry name" value="ABC3_permease_C"/>
</dbReference>
<dbReference type="Pfam" id="PF12704">
    <property type="entry name" value="MacB_PCD"/>
    <property type="match status" value="1"/>
</dbReference>
<gene>
    <name evidence="10" type="ORF">HELGO_WM29606</name>
</gene>
<evidence type="ECO:0000256" key="6">
    <source>
        <dbReference type="ARBA" id="ARBA00023136"/>
    </source>
</evidence>
<evidence type="ECO:0000256" key="3">
    <source>
        <dbReference type="ARBA" id="ARBA00022475"/>
    </source>
</evidence>
<proteinExistence type="inferred from homology"/>
<dbReference type="PANTHER" id="PTHR30489">
    <property type="entry name" value="LIPOPROTEIN-RELEASING SYSTEM TRANSMEMBRANE PROTEIN LOLE"/>
    <property type="match status" value="1"/>
</dbReference>
<feature type="domain" description="ABC3 transporter permease C-terminal" evidence="8">
    <location>
        <begin position="268"/>
        <end position="392"/>
    </location>
</feature>
<keyword evidence="10" id="KW-0449">Lipoprotein</keyword>
<dbReference type="Pfam" id="PF02687">
    <property type="entry name" value="FtsX"/>
    <property type="match status" value="1"/>
</dbReference>
<feature type="transmembrane region" description="Helical" evidence="7">
    <location>
        <begin position="366"/>
        <end position="385"/>
    </location>
</feature>
<evidence type="ECO:0000313" key="10">
    <source>
        <dbReference type="EMBL" id="CAA6800658.1"/>
    </source>
</evidence>
<dbReference type="AlphaFoldDB" id="A0A6S6RX66"/>
<comment type="subcellular location">
    <subcellularLocation>
        <location evidence="1">Cell membrane</location>
        <topology evidence="1">Multi-pass membrane protein</topology>
    </subcellularLocation>
</comment>
<dbReference type="InterPro" id="IPR051447">
    <property type="entry name" value="Lipoprotein-release_system"/>
</dbReference>
<organism evidence="10">
    <name type="scientific">uncultured Campylobacterales bacterium</name>
    <dbReference type="NCBI Taxonomy" id="352960"/>
    <lineage>
        <taxon>Bacteria</taxon>
        <taxon>Pseudomonadati</taxon>
        <taxon>Campylobacterota</taxon>
        <taxon>Epsilonproteobacteria</taxon>
        <taxon>Campylobacterales</taxon>
        <taxon>environmental samples</taxon>
    </lineage>
</organism>
<accession>A0A6S6RX66</accession>
<keyword evidence="3" id="KW-1003">Cell membrane</keyword>
<feature type="domain" description="MacB-like periplasmic core" evidence="9">
    <location>
        <begin position="26"/>
        <end position="211"/>
    </location>
</feature>
<evidence type="ECO:0000256" key="1">
    <source>
        <dbReference type="ARBA" id="ARBA00004651"/>
    </source>
</evidence>
<dbReference type="GO" id="GO:0098797">
    <property type="term" value="C:plasma membrane protein complex"/>
    <property type="evidence" value="ECO:0007669"/>
    <property type="project" value="TreeGrafter"/>
</dbReference>
<dbReference type="GO" id="GO:0044874">
    <property type="term" value="P:lipoprotein localization to outer membrane"/>
    <property type="evidence" value="ECO:0007669"/>
    <property type="project" value="TreeGrafter"/>
</dbReference>
<evidence type="ECO:0000256" key="4">
    <source>
        <dbReference type="ARBA" id="ARBA00022692"/>
    </source>
</evidence>
<evidence type="ECO:0000256" key="5">
    <source>
        <dbReference type="ARBA" id="ARBA00022989"/>
    </source>
</evidence>
<dbReference type="InterPro" id="IPR025857">
    <property type="entry name" value="MacB_PCD"/>
</dbReference>
<feature type="transmembrane region" description="Helical" evidence="7">
    <location>
        <begin position="20"/>
        <end position="46"/>
    </location>
</feature>
<keyword evidence="5 7" id="KW-1133">Transmembrane helix</keyword>
<evidence type="ECO:0000259" key="8">
    <source>
        <dbReference type="Pfam" id="PF02687"/>
    </source>
</evidence>
<feature type="transmembrane region" description="Helical" evidence="7">
    <location>
        <begin position="312"/>
        <end position="339"/>
    </location>
</feature>
<evidence type="ECO:0000259" key="9">
    <source>
        <dbReference type="Pfam" id="PF12704"/>
    </source>
</evidence>
<evidence type="ECO:0000256" key="7">
    <source>
        <dbReference type="SAM" id="Phobius"/>
    </source>
</evidence>
<dbReference type="PANTHER" id="PTHR30489:SF0">
    <property type="entry name" value="LIPOPROTEIN-RELEASING SYSTEM TRANSMEMBRANE PROTEIN LOLE"/>
    <property type="match status" value="1"/>
</dbReference>
<reference evidence="10" key="1">
    <citation type="submission" date="2020-01" db="EMBL/GenBank/DDBJ databases">
        <authorList>
            <person name="Meier V. D."/>
            <person name="Meier V D."/>
        </authorList>
    </citation>
    <scope>NUCLEOTIDE SEQUENCE</scope>
    <source>
        <strain evidence="10">HLG_WM_MAG_12</strain>
    </source>
</reference>
<feature type="transmembrane region" description="Helical" evidence="7">
    <location>
        <begin position="265"/>
        <end position="291"/>
    </location>
</feature>